<gene>
    <name evidence="6" type="ORF">C725_2546</name>
</gene>
<evidence type="ECO:0000313" key="7">
    <source>
        <dbReference type="Proteomes" id="UP000011717"/>
    </source>
</evidence>
<evidence type="ECO:0000259" key="5">
    <source>
        <dbReference type="Pfam" id="PF04355"/>
    </source>
</evidence>
<name>M2U2K1_9SPHN</name>
<dbReference type="InterPro" id="IPR007450">
    <property type="entry name" value="BamE_dom"/>
</dbReference>
<dbReference type="Pfam" id="PF04355">
    <property type="entry name" value="BamE"/>
    <property type="match status" value="1"/>
</dbReference>
<dbReference type="PANTHER" id="PTHR37482">
    <property type="entry name" value="OUTER MEMBRANE PROTEIN ASSEMBLY FACTOR BAME"/>
    <property type="match status" value="1"/>
</dbReference>
<comment type="caution">
    <text evidence="6">The sequence shown here is derived from an EMBL/GenBank/DDBJ whole genome shotgun (WGS) entry which is preliminary data.</text>
</comment>
<dbReference type="PATRIC" id="fig|1234595.3.peg.2547"/>
<feature type="signal peptide" evidence="4">
    <location>
        <begin position="1"/>
        <end position="25"/>
    </location>
</feature>
<evidence type="ECO:0000313" key="6">
    <source>
        <dbReference type="EMBL" id="EMD82058.1"/>
    </source>
</evidence>
<dbReference type="AlphaFoldDB" id="M2U2K1"/>
<feature type="domain" description="Outer membrane protein assembly factor BamE" evidence="5">
    <location>
        <begin position="35"/>
        <end position="109"/>
    </location>
</feature>
<keyword evidence="2" id="KW-0472">Membrane</keyword>
<dbReference type="RefSeq" id="WP_008603491.1">
    <property type="nucleotide sequence ID" value="NZ_AMRV01000010.1"/>
</dbReference>
<sequence length="162" mass="17377">MIFRNHSLSAAKFLTVALIAGSALSGCARIRDAQGYVVDEELVSAISPGVDNRESVERTLGRPTFVSEWDDSTWYYVSRNVEQLAFLPSEPTSQQVLTVRFDAGGNVAAVDRQKGLEQVVQLDPASETTPVFGRDSSLFQDIFGNIGRVSSVPGGAGGAPQQ</sequence>
<dbReference type="GO" id="GO:1990063">
    <property type="term" value="C:Bam protein complex"/>
    <property type="evidence" value="ECO:0007669"/>
    <property type="project" value="TreeGrafter"/>
</dbReference>
<protein>
    <submittedName>
        <fullName evidence="6">Outer membrane lipoprotein OmlA</fullName>
    </submittedName>
</protein>
<evidence type="ECO:0000256" key="4">
    <source>
        <dbReference type="SAM" id="SignalP"/>
    </source>
</evidence>
<keyword evidence="1 4" id="KW-0732">Signal</keyword>
<organism evidence="6 7">
    <name type="scientific">Pacificimonas flava</name>
    <dbReference type="NCBI Taxonomy" id="1234595"/>
    <lineage>
        <taxon>Bacteria</taxon>
        <taxon>Pseudomonadati</taxon>
        <taxon>Pseudomonadota</taxon>
        <taxon>Alphaproteobacteria</taxon>
        <taxon>Sphingomonadales</taxon>
        <taxon>Sphingosinicellaceae</taxon>
        <taxon>Pacificimonas</taxon>
    </lineage>
</organism>
<dbReference type="GO" id="GO:0051205">
    <property type="term" value="P:protein insertion into membrane"/>
    <property type="evidence" value="ECO:0007669"/>
    <property type="project" value="TreeGrafter"/>
</dbReference>
<dbReference type="EMBL" id="AMRV01000010">
    <property type="protein sequence ID" value="EMD82058.1"/>
    <property type="molecule type" value="Genomic_DNA"/>
</dbReference>
<keyword evidence="6" id="KW-0449">Lipoprotein</keyword>
<dbReference type="PROSITE" id="PS51257">
    <property type="entry name" value="PROKAR_LIPOPROTEIN"/>
    <property type="match status" value="1"/>
</dbReference>
<evidence type="ECO:0000256" key="1">
    <source>
        <dbReference type="ARBA" id="ARBA00022729"/>
    </source>
</evidence>
<dbReference type="InterPro" id="IPR026592">
    <property type="entry name" value="BamE"/>
</dbReference>
<dbReference type="GO" id="GO:0030674">
    <property type="term" value="F:protein-macromolecule adaptor activity"/>
    <property type="evidence" value="ECO:0007669"/>
    <property type="project" value="TreeGrafter"/>
</dbReference>
<keyword evidence="3" id="KW-0998">Cell outer membrane</keyword>
<dbReference type="GO" id="GO:0043165">
    <property type="term" value="P:Gram-negative-bacterium-type cell outer membrane assembly"/>
    <property type="evidence" value="ECO:0007669"/>
    <property type="project" value="TreeGrafter"/>
</dbReference>
<feature type="chain" id="PRO_5004026933" evidence="4">
    <location>
        <begin position="26"/>
        <end position="162"/>
    </location>
</feature>
<dbReference type="InterPro" id="IPR037873">
    <property type="entry name" value="BamE-like"/>
</dbReference>
<proteinExistence type="predicted"/>
<evidence type="ECO:0000256" key="3">
    <source>
        <dbReference type="ARBA" id="ARBA00023237"/>
    </source>
</evidence>
<dbReference type="PANTHER" id="PTHR37482:SF1">
    <property type="entry name" value="OUTER MEMBRANE PROTEIN ASSEMBLY FACTOR BAME"/>
    <property type="match status" value="1"/>
</dbReference>
<accession>M2U2K1</accession>
<keyword evidence="7" id="KW-1185">Reference proteome</keyword>
<dbReference type="Proteomes" id="UP000011717">
    <property type="component" value="Unassembled WGS sequence"/>
</dbReference>
<evidence type="ECO:0000256" key="2">
    <source>
        <dbReference type="ARBA" id="ARBA00023136"/>
    </source>
</evidence>
<dbReference type="Gene3D" id="3.30.1450.10">
    <property type="match status" value="1"/>
</dbReference>
<reference evidence="6 7" key="1">
    <citation type="journal article" date="2013" name="Genome Announc.">
        <title>Draft Genome Sequence of Strain JLT2015T, Belonging to the Family Sphingomonadaceae of the Alphaproteobacteria.</title>
        <authorList>
            <person name="Tang K."/>
            <person name="Liu K."/>
            <person name="Li S."/>
            <person name="Jiao N."/>
        </authorList>
    </citation>
    <scope>NUCLEOTIDE SEQUENCE [LARGE SCALE GENOMIC DNA]</scope>
    <source>
        <strain evidence="6 7">JLT2015</strain>
    </source>
</reference>